<protein>
    <submittedName>
        <fullName evidence="2">Uncharacterized protein</fullName>
    </submittedName>
</protein>
<dbReference type="Proteomes" id="UP000275256">
    <property type="component" value="Unassembled WGS sequence"/>
</dbReference>
<feature type="region of interest" description="Disordered" evidence="1">
    <location>
        <begin position="286"/>
        <end position="313"/>
    </location>
</feature>
<comment type="caution">
    <text evidence="2">The sequence shown here is derived from an EMBL/GenBank/DDBJ whole genome shotgun (WGS) entry which is preliminary data.</text>
</comment>
<proteinExistence type="predicted"/>
<evidence type="ECO:0000313" key="3">
    <source>
        <dbReference type="Proteomes" id="UP000275256"/>
    </source>
</evidence>
<reference evidence="2 3" key="1">
    <citation type="submission" date="2018-10" db="EMBL/GenBank/DDBJ databases">
        <title>Tessaracoccus antarcticuss sp. nov., isolated from sediment.</title>
        <authorList>
            <person name="Zhou L.Y."/>
            <person name="Du Z.J."/>
        </authorList>
    </citation>
    <scope>NUCLEOTIDE SEQUENCE [LARGE SCALE GENOMIC DNA]</scope>
    <source>
        <strain evidence="2 3">JDX10</strain>
    </source>
</reference>
<keyword evidence="3" id="KW-1185">Reference proteome</keyword>
<organism evidence="2 3">
    <name type="scientific">Tessaracoccus antarcticus</name>
    <dbReference type="NCBI Taxonomy" id="2479848"/>
    <lineage>
        <taxon>Bacteria</taxon>
        <taxon>Bacillati</taxon>
        <taxon>Actinomycetota</taxon>
        <taxon>Actinomycetes</taxon>
        <taxon>Propionibacteriales</taxon>
        <taxon>Propionibacteriaceae</taxon>
        <taxon>Tessaracoccus</taxon>
    </lineage>
</organism>
<name>A0A3M0G0Q3_9ACTN</name>
<dbReference type="AlphaFoldDB" id="A0A3M0G0Q3"/>
<accession>A0A3M0G0Q3</accession>
<sequence>MCWLRSRIPSATRSAAITASCGTRHVARDAVVSPATATRQGGAAALLPGLWPIGGSGTSERCVSSLHKVGTLCSLRHTGVTFRDLLCLVTDYAVPDGDVVDPDDPATFVPCVADARGVTPVAAAYLMIPASPTGPSFQVISSIDLATRQRLDTASVMGRADVTDMSDDASSWPPPPTSPQPRPSSPLIRDTGGRGVAQKSDLVRIELADGAVTVAATASIPGIPLNQFALDHFDGHLRVAVTMDGTIASGGWARYPTLFILDDALNVVASLPKLVSTSRANRCASRARAPTWSATARSTRSSRWTSAPRPNRG</sequence>
<dbReference type="Pfam" id="PF09826">
    <property type="entry name" value="Beta_propel"/>
    <property type="match status" value="1"/>
</dbReference>
<dbReference type="EMBL" id="REFW01000005">
    <property type="protein sequence ID" value="RMB57767.1"/>
    <property type="molecule type" value="Genomic_DNA"/>
</dbReference>
<dbReference type="InterPro" id="IPR019198">
    <property type="entry name" value="Beta_propeller_containing"/>
</dbReference>
<gene>
    <name evidence="2" type="ORF">EAX62_14975</name>
</gene>
<evidence type="ECO:0000256" key="1">
    <source>
        <dbReference type="SAM" id="MobiDB-lite"/>
    </source>
</evidence>
<feature type="compositionally biased region" description="Pro residues" evidence="1">
    <location>
        <begin position="172"/>
        <end position="184"/>
    </location>
</feature>
<evidence type="ECO:0000313" key="2">
    <source>
        <dbReference type="EMBL" id="RMB57767.1"/>
    </source>
</evidence>
<feature type="region of interest" description="Disordered" evidence="1">
    <location>
        <begin position="164"/>
        <end position="194"/>
    </location>
</feature>